<keyword evidence="1" id="KW-0732">Signal</keyword>
<dbReference type="eggNOG" id="ENOG502ZVKF">
    <property type="taxonomic scope" value="Bacteria"/>
</dbReference>
<feature type="signal peptide" evidence="1">
    <location>
        <begin position="1"/>
        <end position="27"/>
    </location>
</feature>
<dbReference type="InterPro" id="IPR024339">
    <property type="entry name" value="DUF3836"/>
</dbReference>
<accession>B3C9I6</accession>
<dbReference type="Gene3D" id="2.40.128.720">
    <property type="match status" value="1"/>
</dbReference>
<feature type="chain" id="PRO_5002785394" description="DUF3836 domain-containing protein" evidence="1">
    <location>
        <begin position="28"/>
        <end position="184"/>
    </location>
</feature>
<reference evidence="2 3" key="1">
    <citation type="submission" date="2008-04" db="EMBL/GenBank/DDBJ databases">
        <title>Draft genome sequence of Bacteroides intestinalis (DSM 17393).</title>
        <authorList>
            <person name="Sudarsanam P."/>
            <person name="Ley R."/>
            <person name="Guruge J."/>
            <person name="Turnbaugh P.J."/>
            <person name="Mahowald M."/>
            <person name="Liep D."/>
            <person name="Gordon J."/>
        </authorList>
    </citation>
    <scope>NUCLEOTIDE SEQUENCE [LARGE SCALE GENOMIC DNA]</scope>
    <source>
        <strain evidence="2 3">DSM 17393</strain>
    </source>
</reference>
<reference evidence="2 3" key="2">
    <citation type="submission" date="2008-04" db="EMBL/GenBank/DDBJ databases">
        <authorList>
            <person name="Fulton L."/>
            <person name="Clifton S."/>
            <person name="Fulton B."/>
            <person name="Xu J."/>
            <person name="Minx P."/>
            <person name="Pepin K.H."/>
            <person name="Johnson M."/>
            <person name="Thiruvilangam P."/>
            <person name="Bhonagiri V."/>
            <person name="Nash W.E."/>
            <person name="Mardis E.R."/>
            <person name="Wilson R.K."/>
        </authorList>
    </citation>
    <scope>NUCLEOTIDE SEQUENCE [LARGE SCALE GENOMIC DNA]</scope>
    <source>
        <strain evidence="2 3">DSM 17393</strain>
    </source>
</reference>
<name>B3C9I6_9BACE</name>
<dbReference type="EMBL" id="ABJL02000007">
    <property type="protein sequence ID" value="EDV06065.1"/>
    <property type="molecule type" value="Genomic_DNA"/>
</dbReference>
<protein>
    <recommendedName>
        <fullName evidence="4">DUF3836 domain-containing protein</fullName>
    </recommendedName>
</protein>
<dbReference type="Pfam" id="PF12930">
    <property type="entry name" value="DUF3836"/>
    <property type="match status" value="1"/>
</dbReference>
<evidence type="ECO:0000256" key="1">
    <source>
        <dbReference type="SAM" id="SignalP"/>
    </source>
</evidence>
<sequence>MYNLKNKIIMKALVVSVVFALTSVVNAVSGNNVKDFAYNTEMNEGLVKTETVFKVENRKYLHNHLQYNYAYNAEGRVSAKEVLKWNKENQRFEKQYCLNFSYDGTDINVEYVAWNSKTNAYADVKAKAVYQINAMGTSYQSYKWNKKDNSWNLTAEHSTQAEEIMLFAENNPSIIFFLQYIPHP</sequence>
<comment type="caution">
    <text evidence="2">The sequence shown here is derived from an EMBL/GenBank/DDBJ whole genome shotgun (WGS) entry which is preliminary data.</text>
</comment>
<evidence type="ECO:0008006" key="4">
    <source>
        <dbReference type="Google" id="ProtNLM"/>
    </source>
</evidence>
<proteinExistence type="predicted"/>
<dbReference type="Proteomes" id="UP000004596">
    <property type="component" value="Unassembled WGS sequence"/>
</dbReference>
<dbReference type="AlphaFoldDB" id="B3C9I6"/>
<gene>
    <name evidence="2" type="ORF">BACINT_01150</name>
</gene>
<evidence type="ECO:0000313" key="3">
    <source>
        <dbReference type="Proteomes" id="UP000004596"/>
    </source>
</evidence>
<organism evidence="2 3">
    <name type="scientific">Bacteroides intestinalis DSM 17393</name>
    <dbReference type="NCBI Taxonomy" id="471870"/>
    <lineage>
        <taxon>Bacteria</taxon>
        <taxon>Pseudomonadati</taxon>
        <taxon>Bacteroidota</taxon>
        <taxon>Bacteroidia</taxon>
        <taxon>Bacteroidales</taxon>
        <taxon>Bacteroidaceae</taxon>
        <taxon>Bacteroides</taxon>
    </lineage>
</organism>
<evidence type="ECO:0000313" key="2">
    <source>
        <dbReference type="EMBL" id="EDV06065.1"/>
    </source>
</evidence>